<dbReference type="EMBL" id="JBHTOD010000004">
    <property type="protein sequence ID" value="MFD1455214.1"/>
    <property type="molecule type" value="Genomic_DNA"/>
</dbReference>
<evidence type="ECO:0000313" key="2">
    <source>
        <dbReference type="EMBL" id="MFD1455214.1"/>
    </source>
</evidence>
<reference evidence="3" key="1">
    <citation type="journal article" date="2019" name="Int. J. Syst. Evol. Microbiol.">
        <title>The Global Catalogue of Microorganisms (GCM) 10K type strain sequencing project: providing services to taxonomists for standard genome sequencing and annotation.</title>
        <authorList>
            <consortium name="The Broad Institute Genomics Platform"/>
            <consortium name="The Broad Institute Genome Sequencing Center for Infectious Disease"/>
            <person name="Wu L."/>
            <person name="Ma J."/>
        </authorList>
    </citation>
    <scope>NUCLEOTIDE SEQUENCE [LARGE SCALE GENOMIC DNA]</scope>
    <source>
        <strain evidence="3">CCM 8979</strain>
    </source>
</reference>
<sequence>MNNRWRRVARLKTQQQYHEHSKRRQEYAGNLSKRTQVLIDQLPEAANKNQSISANMVKLGEALARQDEVNKECYEFEEHPAMGKIRRWAKRVRELLPWGHKHA</sequence>
<dbReference type="Proteomes" id="UP001597189">
    <property type="component" value="Unassembled WGS sequence"/>
</dbReference>
<dbReference type="RefSeq" id="WP_203644470.1">
    <property type="nucleotide sequence ID" value="NZ_BOLN01000004.1"/>
</dbReference>
<protein>
    <submittedName>
        <fullName evidence="2">Uncharacterized protein</fullName>
    </submittedName>
</protein>
<organism evidence="2 3">
    <name type="scientific">Levilactobacillus lanxiensis</name>
    <dbReference type="NCBI Taxonomy" id="2799568"/>
    <lineage>
        <taxon>Bacteria</taxon>
        <taxon>Bacillati</taxon>
        <taxon>Bacillota</taxon>
        <taxon>Bacilli</taxon>
        <taxon>Lactobacillales</taxon>
        <taxon>Lactobacillaceae</taxon>
        <taxon>Levilactobacillus</taxon>
    </lineage>
</organism>
<feature type="compositionally biased region" description="Basic residues" evidence="1">
    <location>
        <begin position="1"/>
        <end position="10"/>
    </location>
</feature>
<comment type="caution">
    <text evidence="2">The sequence shown here is derived from an EMBL/GenBank/DDBJ whole genome shotgun (WGS) entry which is preliminary data.</text>
</comment>
<gene>
    <name evidence="2" type="ORF">ACFQ44_05875</name>
</gene>
<feature type="region of interest" description="Disordered" evidence="1">
    <location>
        <begin position="1"/>
        <end position="30"/>
    </location>
</feature>
<keyword evidence="3" id="KW-1185">Reference proteome</keyword>
<name>A0ABW4D0X9_9LACO</name>
<evidence type="ECO:0000256" key="1">
    <source>
        <dbReference type="SAM" id="MobiDB-lite"/>
    </source>
</evidence>
<evidence type="ECO:0000313" key="3">
    <source>
        <dbReference type="Proteomes" id="UP001597189"/>
    </source>
</evidence>
<accession>A0ABW4D0X9</accession>
<proteinExistence type="predicted"/>